<proteinExistence type="predicted"/>
<feature type="compositionally biased region" description="Polar residues" evidence="1">
    <location>
        <begin position="780"/>
        <end position="791"/>
    </location>
</feature>
<dbReference type="PROSITE" id="PS00108">
    <property type="entry name" value="PROTEIN_KINASE_ST"/>
    <property type="match status" value="1"/>
</dbReference>
<dbReference type="EMBL" id="CP053540">
    <property type="protein sequence ID" value="WOB43541.1"/>
    <property type="molecule type" value="Genomic_DNA"/>
</dbReference>
<dbReference type="SUPFAM" id="SSF56112">
    <property type="entry name" value="Protein kinase-like (PK-like)"/>
    <property type="match status" value="2"/>
</dbReference>
<dbReference type="GO" id="GO:0005737">
    <property type="term" value="C:cytoplasm"/>
    <property type="evidence" value="ECO:0007669"/>
    <property type="project" value="TreeGrafter"/>
</dbReference>
<dbReference type="PROSITE" id="PS50011">
    <property type="entry name" value="PROTEIN_KINASE_DOM"/>
    <property type="match status" value="2"/>
</dbReference>
<dbReference type="InterPro" id="IPR000719">
    <property type="entry name" value="Prot_kinase_dom"/>
</dbReference>
<sequence>MPAKIIKFGDPETESERSAIQYLSGHLSDDYCLYTNLEIPQNGQLYEVDIILVAPHAVYVIDVKGVYGRVEVDHAEWYPLDHRQPYPSPLKKYRQHARVLKGLIADANPPKRKELQRIWVQACVLLTTENVEIIDVSRDQTESKDIISLGEECLKYFRNWQGINAKQFETKIAPHLSTIDRAIRGRSQPRSRPQRFGTWEVIEKLGEKENRYVEYLARRVTIGLSNRTARLRVYAVDPWLDPAERSDAYRLINTAFQAVDELPKHDNILEVKDSFESDDADSIVLVIEDIKGQSLRQLIRHRSLTLEQKMNLIGDVLRALEHAHQHGVIHRNITPDAILVTPDKQAKLTDFDYARLENRTATIADAIVEDLDASSLYQDFDCQRNPAAACQQSDLYSAGQVFYEMLLGQPAFQSVEDLLNRGGVFPIAPSQAHPDLPKGFDEWLQKLCAFDRRDRFASAQEALDQLTPLCRVVPDLTNLPPETILANQYQVIERLGKPGSFAVAYKVLDSFSEDFQVLKIVIRDRYSTLERVQQEFKILYKILNHPHPHVVTVRWAGQLHEYDHTPFLILEYVEGRDLQERLATSGLTLEEAIQVWRQTADGLAYLHAHGIYHQDIKPSNLLLTPQGVKIIDFNIAVSAASDAGITAGTRRYLPPDFRPSVEPSESERIDRDLYALGVTAYECITGHYPFNAAYAVLGQPCLDPRSFEGCADLSDELVALMQRAIAPLRSHRFQSADELMTALDALLSLRQKPVDSRPAQQPLASEDSSQVTLHPLETPASETSTSKIPNSQVPAETTFITAPPNTEIIPVEPSTTIESDESNIQERVTDFSNHPHLAVFEQPASSQYYPSPNPEQPIVLDPSKAYPVPAGYVQIDTEVDWIRYLPQGNQAYWVRGNILCNWTEAWLQSWQQHHKIAEIKQPPKEKLAVLLSPIAVPESWTDQQCLPLAIRLESYPDQPIARCLAELTDSDPQVWISEPSVVNLAQWLAIEVPEELRPLERAWQAQRRQHELGRYYAVDQKQDLLRRWLGIAEPKFQELGVYPASLPTALASEFEQYWEHQLYRTEVSVLDTLSWNDLPGQNCIAQIAYRVLSQQPAYVTKERIDKLRQYLTYDQRQALTQRQRPPEPSPLSPNASPEEALAWATQAYLPLRYWETTVDRTPIERQKSDRLAASFVDWILNHYPQMKVDKIEQSFLNYSVAHEVQQISQINPVLWVVIDGLGWLDHQALLSLLMDEKQLRLYQELRPRFSILPTKTEYAKWSLYSQCLPEHPAWIAEASRGFDQWSNAKRYTDHDVRQQRLQKDLQQESYGVYCWDTDRFDSLYHNEVDWQELYEIKRPRMLRDIADDILRFVKIHPKQDDLYVVIASDHGQLMGTSTKLAHCPATLRPQGRMAVGRADDPRFAVLDQQRYGLPHDITVIRGSQSFSSFSYADDKSVIGCHGGLYPEEVVVGFSVLKLVVQRAPVLVKVSGQGKPRESGQLTVKINNPNLLRLSQLKLFINEIPSLKQGVPLQEEVLASERRTLQLLVQNCPELPPRSQNKDLKLTGRLEFTFQDAESASASLDDQSFIEIHQMFSSGIESIDDFL</sequence>
<dbReference type="Pfam" id="PF08665">
    <property type="entry name" value="PglZ"/>
    <property type="match status" value="1"/>
</dbReference>
<feature type="domain" description="Protein kinase" evidence="2">
    <location>
        <begin position="199"/>
        <end position="467"/>
    </location>
</feature>
<dbReference type="KEGG" id="tog:HNI00_10515"/>
<dbReference type="PROSITE" id="PS50965">
    <property type="entry name" value="NERD"/>
    <property type="match status" value="1"/>
</dbReference>
<evidence type="ECO:0000259" key="2">
    <source>
        <dbReference type="PROSITE" id="PS50011"/>
    </source>
</evidence>
<dbReference type="GO" id="GO:0004674">
    <property type="term" value="F:protein serine/threonine kinase activity"/>
    <property type="evidence" value="ECO:0007669"/>
    <property type="project" value="TreeGrafter"/>
</dbReference>
<gene>
    <name evidence="4" type="ORF">HNI00_10515</name>
</gene>
<dbReference type="PANTHER" id="PTHR44167:SF24">
    <property type="entry name" value="SERINE_THREONINE-PROTEIN KINASE CHK2"/>
    <property type="match status" value="1"/>
</dbReference>
<organism evidence="4">
    <name type="scientific">Thermoleptolyngbya oregonensis NK1-22</name>
    <dbReference type="NCBI Taxonomy" id="2547457"/>
    <lineage>
        <taxon>Bacteria</taxon>
        <taxon>Bacillati</taxon>
        <taxon>Cyanobacteriota</taxon>
        <taxon>Cyanophyceae</taxon>
        <taxon>Oculatellales</taxon>
        <taxon>Oculatellaceae</taxon>
        <taxon>Thermoleptolyngbya</taxon>
    </lineage>
</organism>
<dbReference type="InterPro" id="IPR011009">
    <property type="entry name" value="Kinase-like_dom_sf"/>
</dbReference>
<keyword evidence="4" id="KW-0418">Kinase</keyword>
<feature type="region of interest" description="Disordered" evidence="1">
    <location>
        <begin position="753"/>
        <end position="791"/>
    </location>
</feature>
<name>A0AA97BD32_9CYAN</name>
<feature type="compositionally biased region" description="Polar residues" evidence="1">
    <location>
        <begin position="758"/>
        <end position="772"/>
    </location>
</feature>
<evidence type="ECO:0000259" key="3">
    <source>
        <dbReference type="PROSITE" id="PS50965"/>
    </source>
</evidence>
<dbReference type="GO" id="GO:0005524">
    <property type="term" value="F:ATP binding"/>
    <property type="evidence" value="ECO:0007669"/>
    <property type="project" value="InterPro"/>
</dbReference>
<accession>A0AA97BD32</accession>
<dbReference type="SUPFAM" id="SSF53649">
    <property type="entry name" value="Alkaline phosphatase-like"/>
    <property type="match status" value="1"/>
</dbReference>
<dbReference type="PANTHER" id="PTHR44167">
    <property type="entry name" value="OVARIAN-SPECIFIC SERINE/THREONINE-PROTEIN KINASE LOK-RELATED"/>
    <property type="match status" value="1"/>
</dbReference>
<feature type="domain" description="Protein kinase" evidence="2">
    <location>
        <begin position="489"/>
        <end position="777"/>
    </location>
</feature>
<dbReference type="CDD" id="cd14014">
    <property type="entry name" value="STKc_PknB_like"/>
    <property type="match status" value="2"/>
</dbReference>
<dbReference type="NCBIfam" id="NF047741">
    <property type="entry name" value="antiphage_MADS6"/>
    <property type="match status" value="1"/>
</dbReference>
<dbReference type="Pfam" id="PF00069">
    <property type="entry name" value="Pkinase"/>
    <property type="match status" value="2"/>
</dbReference>
<evidence type="ECO:0000313" key="4">
    <source>
        <dbReference type="EMBL" id="WOB43541.1"/>
    </source>
</evidence>
<dbReference type="RefSeq" id="WP_316793083.1">
    <property type="nucleotide sequence ID" value="NZ_CP053540.1"/>
</dbReference>
<dbReference type="Pfam" id="PF08378">
    <property type="entry name" value="NERD"/>
    <property type="match status" value="1"/>
</dbReference>
<dbReference type="InterPro" id="IPR017850">
    <property type="entry name" value="Alkaline_phosphatase_core_sf"/>
</dbReference>
<dbReference type="SMART" id="SM00220">
    <property type="entry name" value="S_TKc"/>
    <property type="match status" value="2"/>
</dbReference>
<dbReference type="InterPro" id="IPR011528">
    <property type="entry name" value="NERD"/>
</dbReference>
<dbReference type="InterPro" id="IPR008271">
    <property type="entry name" value="Ser/Thr_kinase_AS"/>
</dbReference>
<keyword evidence="4" id="KW-0808">Transferase</keyword>
<reference evidence="4" key="1">
    <citation type="submission" date="2020-05" db="EMBL/GenBank/DDBJ databases">
        <authorList>
            <person name="Zhu T."/>
            <person name="Keshari N."/>
            <person name="Lu X."/>
        </authorList>
    </citation>
    <scope>NUCLEOTIDE SEQUENCE</scope>
    <source>
        <strain evidence="4">NK1-22</strain>
    </source>
</reference>
<protein>
    <submittedName>
        <fullName evidence="4">Protein kinase</fullName>
    </submittedName>
</protein>
<feature type="domain" description="NERD" evidence="3">
    <location>
        <begin position="11"/>
        <end position="123"/>
    </location>
</feature>
<dbReference type="Gene3D" id="1.10.510.10">
    <property type="entry name" value="Transferase(Phosphotransferase) domain 1"/>
    <property type="match status" value="2"/>
</dbReference>
<evidence type="ECO:0000256" key="1">
    <source>
        <dbReference type="SAM" id="MobiDB-lite"/>
    </source>
</evidence>